<accession>A0ABD2XMN1</accession>
<dbReference type="Pfam" id="PF10184">
    <property type="entry name" value="DUF2358"/>
    <property type="match status" value="1"/>
</dbReference>
<dbReference type="AlphaFoldDB" id="A0ABD2XMN1"/>
<name>A0ABD2XMN1_9HYME</name>
<dbReference type="PROSITE" id="PS51257">
    <property type="entry name" value="PROKAR_LIPOPROTEIN"/>
    <property type="match status" value="1"/>
</dbReference>
<gene>
    <name evidence="1" type="ORF">TKK_000753</name>
</gene>
<reference evidence="1 2" key="1">
    <citation type="journal article" date="2024" name="bioRxiv">
        <title>A reference genome for Trichogramma kaykai: A tiny desert-dwelling parasitoid wasp with competing sex-ratio distorters.</title>
        <authorList>
            <person name="Culotta J."/>
            <person name="Lindsey A.R."/>
        </authorList>
    </citation>
    <scope>NUCLEOTIDE SEQUENCE [LARGE SCALE GENOMIC DNA]</scope>
    <source>
        <strain evidence="1 2">KSX58</strain>
    </source>
</reference>
<dbReference type="Proteomes" id="UP001627154">
    <property type="component" value="Unassembled WGS sequence"/>
</dbReference>
<dbReference type="EMBL" id="JBJJXI010000018">
    <property type="protein sequence ID" value="KAL3406590.1"/>
    <property type="molecule type" value="Genomic_DNA"/>
</dbReference>
<dbReference type="PANTHER" id="PTHR31094:SF2">
    <property type="entry name" value="RIKEN CDNA 2310061I04 GENE"/>
    <property type="match status" value="1"/>
</dbReference>
<evidence type="ECO:0000313" key="2">
    <source>
        <dbReference type="Proteomes" id="UP001627154"/>
    </source>
</evidence>
<proteinExistence type="predicted"/>
<protein>
    <submittedName>
        <fullName evidence="1">Uncharacterized protein</fullName>
    </submittedName>
</protein>
<evidence type="ECO:0000313" key="1">
    <source>
        <dbReference type="EMBL" id="KAL3406590.1"/>
    </source>
</evidence>
<sequence>MSRCIRSSSRFVPGIIVASSSTGCAAMTVRCLGSRHLSVQHASSAFLNQFLSSNSSFVTPLKTREEHYHQLQHATRLPESLSLQQQQQQSFVKSHSDKIDCDASVLRGDKVTFLMSCENYQSMPQGLRQGLTCERLKSSQDATVTTKKTSRQDLNWNIITHKATFFVANKFSDTASVCFASPVKIAVDLSGQQLCKLQTKEEKQNESNEKHNKNLDHIYQTLSVDLPNFFTKSIDYKIYDPHVELVNNIKGTSAKGLPEYVKQAAMLRILGHLKFAFVRLEVLRITMHTQDNTVKVRWRIVGLTGLNVVTRFWKFKVWKIRESIKDIESWHDGFSTFYMNDKGLVYKHVIDKVIPDEDTQKAKPKEGLPTTKLAPGLTFSALENSS</sequence>
<keyword evidence="2" id="KW-1185">Reference proteome</keyword>
<dbReference type="InterPro" id="IPR018790">
    <property type="entry name" value="DUF2358"/>
</dbReference>
<dbReference type="PANTHER" id="PTHR31094">
    <property type="entry name" value="RIKEN CDNA 2310061I04 GENE"/>
    <property type="match status" value="1"/>
</dbReference>
<comment type="caution">
    <text evidence="1">The sequence shown here is derived from an EMBL/GenBank/DDBJ whole genome shotgun (WGS) entry which is preliminary data.</text>
</comment>
<organism evidence="1 2">
    <name type="scientific">Trichogramma kaykai</name>
    <dbReference type="NCBI Taxonomy" id="54128"/>
    <lineage>
        <taxon>Eukaryota</taxon>
        <taxon>Metazoa</taxon>
        <taxon>Ecdysozoa</taxon>
        <taxon>Arthropoda</taxon>
        <taxon>Hexapoda</taxon>
        <taxon>Insecta</taxon>
        <taxon>Pterygota</taxon>
        <taxon>Neoptera</taxon>
        <taxon>Endopterygota</taxon>
        <taxon>Hymenoptera</taxon>
        <taxon>Apocrita</taxon>
        <taxon>Proctotrupomorpha</taxon>
        <taxon>Chalcidoidea</taxon>
        <taxon>Trichogrammatidae</taxon>
        <taxon>Trichogramma</taxon>
    </lineage>
</organism>